<protein>
    <recommendedName>
        <fullName evidence="1">Peptidoglycan binding-like domain-containing protein</fullName>
    </recommendedName>
</protein>
<gene>
    <name evidence="2" type="ORF">GCM10007028_32900</name>
</gene>
<dbReference type="RefSeq" id="WP_189362528.1">
    <property type="nucleotide sequence ID" value="NZ_BMWZ01000009.1"/>
</dbReference>
<proteinExistence type="predicted"/>
<dbReference type="Pfam" id="PF01471">
    <property type="entry name" value="PG_binding_1"/>
    <property type="match status" value="1"/>
</dbReference>
<dbReference type="EMBL" id="BMWZ01000009">
    <property type="protein sequence ID" value="GGZ91897.1"/>
    <property type="molecule type" value="Genomic_DNA"/>
</dbReference>
<dbReference type="AlphaFoldDB" id="A0A918RAD9"/>
<name>A0A918RAD9_9FLAO</name>
<keyword evidence="3" id="KW-1185">Reference proteome</keyword>
<feature type="domain" description="Peptidoglycan binding-like" evidence="1">
    <location>
        <begin position="53"/>
        <end position="116"/>
    </location>
</feature>
<evidence type="ECO:0000313" key="3">
    <source>
        <dbReference type="Proteomes" id="UP000636004"/>
    </source>
</evidence>
<dbReference type="Gene3D" id="1.10.101.10">
    <property type="entry name" value="PGBD-like superfamily/PGBD"/>
    <property type="match status" value="1"/>
</dbReference>
<dbReference type="SUPFAM" id="SSF47090">
    <property type="entry name" value="PGBD-like"/>
    <property type="match status" value="1"/>
</dbReference>
<evidence type="ECO:0000313" key="2">
    <source>
        <dbReference type="EMBL" id="GGZ91897.1"/>
    </source>
</evidence>
<evidence type="ECO:0000259" key="1">
    <source>
        <dbReference type="Pfam" id="PF01471"/>
    </source>
</evidence>
<comment type="caution">
    <text evidence="2">The sequence shown here is derived from an EMBL/GenBank/DDBJ whole genome shotgun (WGS) entry which is preliminary data.</text>
</comment>
<dbReference type="InterPro" id="IPR036366">
    <property type="entry name" value="PGBDSf"/>
</dbReference>
<reference evidence="2" key="2">
    <citation type="submission" date="2020-09" db="EMBL/GenBank/DDBJ databases">
        <authorList>
            <person name="Sun Q."/>
            <person name="Kim S."/>
        </authorList>
    </citation>
    <scope>NUCLEOTIDE SEQUENCE</scope>
    <source>
        <strain evidence="2">KCTC 12710</strain>
    </source>
</reference>
<reference evidence="2" key="1">
    <citation type="journal article" date="2014" name="Int. J. Syst. Evol. Microbiol.">
        <title>Complete genome sequence of Corynebacterium casei LMG S-19264T (=DSM 44701T), isolated from a smear-ripened cheese.</title>
        <authorList>
            <consortium name="US DOE Joint Genome Institute (JGI-PGF)"/>
            <person name="Walter F."/>
            <person name="Albersmeier A."/>
            <person name="Kalinowski J."/>
            <person name="Ruckert C."/>
        </authorList>
    </citation>
    <scope>NUCLEOTIDE SEQUENCE</scope>
    <source>
        <strain evidence="2">KCTC 12710</strain>
    </source>
</reference>
<dbReference type="InterPro" id="IPR036365">
    <property type="entry name" value="PGBD-like_sf"/>
</dbReference>
<dbReference type="InterPro" id="IPR002477">
    <property type="entry name" value="Peptidoglycan-bd-like"/>
</dbReference>
<dbReference type="Proteomes" id="UP000636004">
    <property type="component" value="Unassembled WGS sequence"/>
</dbReference>
<sequence>MATLFLGSYDTGKRPADRTQFLKPYHMDGLLIGKVSFRDDDRTKWRSFRETEGSEVLKLQQFLFKAGFMPRASFDGVFGYVTQAAVRLFQEYVRTVEGMSQMVPDGIVGSGTLKHMQRWSDTGQVSTWGKMSIENPSTQYSKWMTLLEKAKSHYTHNPGPILKALNALSKTYATKKPLDWDFSPNKIHLIGVRRAQTQSAEKRKNDDLFFLLINGMVFTFWGSTDASAKMAQRHDEAFLIEGQHEYRFGWHKITNERKIYRALKPLDHRGVMIIRDWDGDNAYTNKDIKVKDATGKLKGLRVNNSINIHWSGIGGTNFSAGCQVIAGKSYLDHNNNLQDCSKFASVSYSGLTQSKKKTKGAYNVFTDLILCYAPKNVTSINYTLGREESLGLSDNFGVSYATDVLKKLQIS</sequence>
<organism evidence="2 3">
    <name type="scientific">Algibacter mikhailovii</name>
    <dbReference type="NCBI Taxonomy" id="425498"/>
    <lineage>
        <taxon>Bacteria</taxon>
        <taxon>Pseudomonadati</taxon>
        <taxon>Bacteroidota</taxon>
        <taxon>Flavobacteriia</taxon>
        <taxon>Flavobacteriales</taxon>
        <taxon>Flavobacteriaceae</taxon>
        <taxon>Algibacter</taxon>
    </lineage>
</organism>
<accession>A0A918RAD9</accession>